<evidence type="ECO:0000313" key="3">
    <source>
        <dbReference type="Proteomes" id="UP000280708"/>
    </source>
</evidence>
<accession>A0A3G2UWJ4</accession>
<sequence length="276" mass="30814">MDNEIYLSMQLLKSDFSHGDVSLMPCDLSYPMEKPTGRQYYDALMQILPDGMTEASWARAAKVNSSLFQDMKTKGSRPRVDTLEKLLDSARVTMPEFYSLMGVESETTPQANVVEAPGGHYRHRSNPMDVPVWGSAEGADYTPDLDEPGTCVETTTLMPDEVIDHIRRPIGIAEKRAAYALFVVGTSMEPRYLDGEPIFVDPVRTPAIGDHVVLQLIAPDGDGGDRVVRAMVKRLERRTAEFYFLSQYTPNITFKVAKANVQAIHRVIPPNELYGI</sequence>
<gene>
    <name evidence="2" type="ORF">EBF16_16465</name>
</gene>
<dbReference type="InterPro" id="IPR036286">
    <property type="entry name" value="LexA/Signal_pep-like_sf"/>
</dbReference>
<dbReference type="CDD" id="cd06529">
    <property type="entry name" value="S24_LexA-like"/>
    <property type="match status" value="1"/>
</dbReference>
<dbReference type="AlphaFoldDB" id="A0A3G2UWJ4"/>
<organism evidence="2 3">
    <name type="scientific">Sphingobium yanoikuyae</name>
    <name type="common">Sphingomonas yanoikuyae</name>
    <dbReference type="NCBI Taxonomy" id="13690"/>
    <lineage>
        <taxon>Bacteria</taxon>
        <taxon>Pseudomonadati</taxon>
        <taxon>Pseudomonadota</taxon>
        <taxon>Alphaproteobacteria</taxon>
        <taxon>Sphingomonadales</taxon>
        <taxon>Sphingomonadaceae</taxon>
        <taxon>Sphingobium</taxon>
    </lineage>
</organism>
<dbReference type="Gene3D" id="2.10.109.10">
    <property type="entry name" value="Umud Fragment, subunit A"/>
    <property type="match status" value="1"/>
</dbReference>
<evidence type="ECO:0000313" key="2">
    <source>
        <dbReference type="EMBL" id="AYO78342.1"/>
    </source>
</evidence>
<proteinExistence type="predicted"/>
<name>A0A3G2UWJ4_SPHYA</name>
<dbReference type="InterPro" id="IPR015927">
    <property type="entry name" value="Peptidase_S24_S26A/B/C"/>
</dbReference>
<dbReference type="InterPro" id="IPR039418">
    <property type="entry name" value="LexA-like"/>
</dbReference>
<reference evidence="2 3" key="1">
    <citation type="submission" date="2018-10" db="EMBL/GenBank/DDBJ databases">
        <title>Characterization and genome analysis of a novel bacterium Sphingobium yanoikuyae SJTF8 capable of degrading PAHs.</title>
        <authorList>
            <person name="Yin C."/>
            <person name="Xiong W."/>
            <person name="Liang R."/>
        </authorList>
    </citation>
    <scope>NUCLEOTIDE SEQUENCE [LARGE SCALE GENOMIC DNA]</scope>
    <source>
        <strain evidence="2 3">SJTF8</strain>
    </source>
</reference>
<feature type="domain" description="Peptidase S24/S26A/S26B/S26C" evidence="1">
    <location>
        <begin position="167"/>
        <end position="247"/>
    </location>
</feature>
<dbReference type="EMBL" id="CP033230">
    <property type="protein sequence ID" value="AYO78342.1"/>
    <property type="molecule type" value="Genomic_DNA"/>
</dbReference>
<evidence type="ECO:0000259" key="1">
    <source>
        <dbReference type="Pfam" id="PF00717"/>
    </source>
</evidence>
<dbReference type="Proteomes" id="UP000280708">
    <property type="component" value="Chromosome"/>
</dbReference>
<dbReference type="SUPFAM" id="SSF51306">
    <property type="entry name" value="LexA/Signal peptidase"/>
    <property type="match status" value="1"/>
</dbReference>
<protein>
    <submittedName>
        <fullName evidence="2">Helix-turn-helix transcriptional regulator</fullName>
    </submittedName>
</protein>
<dbReference type="Pfam" id="PF00717">
    <property type="entry name" value="Peptidase_S24"/>
    <property type="match status" value="1"/>
</dbReference>